<accession>A0ABX6P732</accession>
<comment type="similarity">
    <text evidence="1">Belongs to the UPF0065 (bug) family.</text>
</comment>
<reference evidence="3 4" key="1">
    <citation type="submission" date="2020-05" db="EMBL/GenBank/DDBJ databases">
        <title>Ramlibacter rhizophilus sp. nov., isolated from rhizosphere soil of national flower Mugunghwa from South Korea.</title>
        <authorList>
            <person name="Zheng-Fei Y."/>
            <person name="Huan T."/>
        </authorList>
    </citation>
    <scope>NUCLEOTIDE SEQUENCE [LARGE SCALE GENOMIC DNA]</scope>
    <source>
        <strain evidence="3 4">H242</strain>
    </source>
</reference>
<evidence type="ECO:0000256" key="2">
    <source>
        <dbReference type="SAM" id="SignalP"/>
    </source>
</evidence>
<organism evidence="3 4">
    <name type="scientific">Ramlibacter terrae</name>
    <dbReference type="NCBI Taxonomy" id="2732511"/>
    <lineage>
        <taxon>Bacteria</taxon>
        <taxon>Pseudomonadati</taxon>
        <taxon>Pseudomonadota</taxon>
        <taxon>Betaproteobacteria</taxon>
        <taxon>Burkholderiales</taxon>
        <taxon>Comamonadaceae</taxon>
        <taxon>Ramlibacter</taxon>
    </lineage>
</organism>
<dbReference type="PANTHER" id="PTHR42928">
    <property type="entry name" value="TRICARBOXYLATE-BINDING PROTEIN"/>
    <property type="match status" value="1"/>
</dbReference>
<dbReference type="Gene3D" id="3.40.190.150">
    <property type="entry name" value="Bordetella uptake gene, domain 1"/>
    <property type="match status" value="1"/>
</dbReference>
<name>A0ABX6P732_9BURK</name>
<feature type="chain" id="PRO_5047466766" description="Tripartite tricarboxylate transporter substrate binding protein" evidence="2">
    <location>
        <begin position="25"/>
        <end position="153"/>
    </location>
</feature>
<dbReference type="PANTHER" id="PTHR42928:SF5">
    <property type="entry name" value="BLR1237 PROTEIN"/>
    <property type="match status" value="1"/>
</dbReference>
<sequence length="153" mass="16032">MKFFRNLALALACAALGSSARAQADAYPSKPVRLISGFAAGGSSDLIARAIAQAPGEQLGQQVVVENRAGAAGKIGMDVVAKAPPDGYVIGLLAGTTLNALHFLNEPLDVGTRFEPVGRFASSRILLAVNPKVIDVKTLPELKDYLKRHPNTP</sequence>
<protein>
    <recommendedName>
        <fullName evidence="5">Tripartite tricarboxylate transporter substrate binding protein</fullName>
    </recommendedName>
</protein>
<dbReference type="EMBL" id="CP053418">
    <property type="protein sequence ID" value="QJW85175.1"/>
    <property type="molecule type" value="Genomic_DNA"/>
</dbReference>
<keyword evidence="4" id="KW-1185">Reference proteome</keyword>
<dbReference type="InterPro" id="IPR042100">
    <property type="entry name" value="Bug_dom1"/>
</dbReference>
<feature type="signal peptide" evidence="2">
    <location>
        <begin position="1"/>
        <end position="24"/>
    </location>
</feature>
<evidence type="ECO:0000313" key="3">
    <source>
        <dbReference type="EMBL" id="QJW85175.1"/>
    </source>
</evidence>
<dbReference type="Proteomes" id="UP000500826">
    <property type="component" value="Chromosome"/>
</dbReference>
<dbReference type="InterPro" id="IPR005064">
    <property type="entry name" value="BUG"/>
</dbReference>
<evidence type="ECO:0000313" key="4">
    <source>
        <dbReference type="Proteomes" id="UP000500826"/>
    </source>
</evidence>
<dbReference type="Pfam" id="PF03401">
    <property type="entry name" value="TctC"/>
    <property type="match status" value="1"/>
</dbReference>
<evidence type="ECO:0000256" key="1">
    <source>
        <dbReference type="ARBA" id="ARBA00006987"/>
    </source>
</evidence>
<keyword evidence="2" id="KW-0732">Signal</keyword>
<dbReference type="Gene3D" id="3.40.190.10">
    <property type="entry name" value="Periplasmic binding protein-like II"/>
    <property type="match status" value="1"/>
</dbReference>
<gene>
    <name evidence="3" type="ORF">HK414_22265</name>
</gene>
<evidence type="ECO:0008006" key="5">
    <source>
        <dbReference type="Google" id="ProtNLM"/>
    </source>
</evidence>
<proteinExistence type="inferred from homology"/>